<evidence type="ECO:0000313" key="2">
    <source>
        <dbReference type="Proteomes" id="UP000008144"/>
    </source>
</evidence>
<protein>
    <submittedName>
        <fullName evidence="1">Uncharacterized protein</fullName>
    </submittedName>
</protein>
<dbReference type="AlphaFoldDB" id="H2XTF5"/>
<dbReference type="InParanoid" id="H2XTF5"/>
<dbReference type="HOGENOM" id="CLU_1547010_0_0_1"/>
<keyword evidence="2" id="KW-1185">Reference proteome</keyword>
<name>H2XTF5_CIOIN</name>
<reference evidence="1" key="3">
    <citation type="submission" date="2025-09" db="UniProtKB">
        <authorList>
            <consortium name="Ensembl"/>
        </authorList>
    </citation>
    <scope>IDENTIFICATION</scope>
</reference>
<dbReference type="Ensembl" id="ENSCINT00000035619.1">
    <property type="protein sequence ID" value="ENSCINP00000032939.1"/>
    <property type="gene ID" value="ENSCING00000020897.1"/>
</dbReference>
<organism evidence="1 2">
    <name type="scientific">Ciona intestinalis</name>
    <name type="common">Transparent sea squirt</name>
    <name type="synonym">Ascidia intestinalis</name>
    <dbReference type="NCBI Taxonomy" id="7719"/>
    <lineage>
        <taxon>Eukaryota</taxon>
        <taxon>Metazoa</taxon>
        <taxon>Chordata</taxon>
        <taxon>Tunicata</taxon>
        <taxon>Ascidiacea</taxon>
        <taxon>Phlebobranchia</taxon>
        <taxon>Cionidae</taxon>
        <taxon>Ciona</taxon>
    </lineage>
</organism>
<proteinExistence type="predicted"/>
<accession>H2XTF5</accession>
<sequence length="173" mass="18189">MGNTMTLEGTNPLIVESICDVIKGSIVLGESPMNEKPDDVITSDDVIIKQSGDVIIVTCDEVAVKETDDVTINTPDDVTIKTPDDVTNKTPDDVTINTPDVTMNGIDSVADKVCSSDAQPIIFDEDVDIRMMVHTGGVAGGGAVGDECGGFVDEIISVATKSVKEEIAQTCDL</sequence>
<evidence type="ECO:0000313" key="1">
    <source>
        <dbReference type="Ensembl" id="ENSCINP00000032939.1"/>
    </source>
</evidence>
<reference evidence="1" key="2">
    <citation type="submission" date="2025-08" db="UniProtKB">
        <authorList>
            <consortium name="Ensembl"/>
        </authorList>
    </citation>
    <scope>IDENTIFICATION</scope>
</reference>
<dbReference type="Proteomes" id="UP000008144">
    <property type="component" value="Unassembled WGS sequence"/>
</dbReference>
<reference evidence="2" key="1">
    <citation type="journal article" date="2002" name="Science">
        <title>The draft genome of Ciona intestinalis: insights into chordate and vertebrate origins.</title>
        <authorList>
            <person name="Dehal P."/>
            <person name="Satou Y."/>
            <person name="Campbell R.K."/>
            <person name="Chapman J."/>
            <person name="Degnan B."/>
            <person name="De Tomaso A."/>
            <person name="Davidson B."/>
            <person name="Di Gregorio A."/>
            <person name="Gelpke M."/>
            <person name="Goodstein D.M."/>
            <person name="Harafuji N."/>
            <person name="Hastings K.E."/>
            <person name="Ho I."/>
            <person name="Hotta K."/>
            <person name="Huang W."/>
            <person name="Kawashima T."/>
            <person name="Lemaire P."/>
            <person name="Martinez D."/>
            <person name="Meinertzhagen I.A."/>
            <person name="Necula S."/>
            <person name="Nonaka M."/>
            <person name="Putnam N."/>
            <person name="Rash S."/>
            <person name="Saiga H."/>
            <person name="Satake M."/>
            <person name="Terry A."/>
            <person name="Yamada L."/>
            <person name="Wang H.G."/>
            <person name="Awazu S."/>
            <person name="Azumi K."/>
            <person name="Boore J."/>
            <person name="Branno M."/>
            <person name="Chin-Bow S."/>
            <person name="DeSantis R."/>
            <person name="Doyle S."/>
            <person name="Francino P."/>
            <person name="Keys D.N."/>
            <person name="Haga S."/>
            <person name="Hayashi H."/>
            <person name="Hino K."/>
            <person name="Imai K.S."/>
            <person name="Inaba K."/>
            <person name="Kano S."/>
            <person name="Kobayashi K."/>
            <person name="Kobayashi M."/>
            <person name="Lee B.I."/>
            <person name="Makabe K.W."/>
            <person name="Manohar C."/>
            <person name="Matassi G."/>
            <person name="Medina M."/>
            <person name="Mochizuki Y."/>
            <person name="Mount S."/>
            <person name="Morishita T."/>
            <person name="Miura S."/>
            <person name="Nakayama A."/>
            <person name="Nishizaka S."/>
            <person name="Nomoto H."/>
            <person name="Ohta F."/>
            <person name="Oishi K."/>
            <person name="Rigoutsos I."/>
            <person name="Sano M."/>
            <person name="Sasaki A."/>
            <person name="Sasakura Y."/>
            <person name="Shoguchi E."/>
            <person name="Shin-i T."/>
            <person name="Spagnuolo A."/>
            <person name="Stainier D."/>
            <person name="Suzuki M.M."/>
            <person name="Tassy O."/>
            <person name="Takatori N."/>
            <person name="Tokuoka M."/>
            <person name="Yagi K."/>
            <person name="Yoshizaki F."/>
            <person name="Wada S."/>
            <person name="Zhang C."/>
            <person name="Hyatt P.D."/>
            <person name="Larimer F."/>
            <person name="Detter C."/>
            <person name="Doggett N."/>
            <person name="Glavina T."/>
            <person name="Hawkins T."/>
            <person name="Richardson P."/>
            <person name="Lucas S."/>
            <person name="Kohara Y."/>
            <person name="Levine M."/>
            <person name="Satoh N."/>
            <person name="Rokhsar D.S."/>
        </authorList>
    </citation>
    <scope>NUCLEOTIDE SEQUENCE [LARGE SCALE GENOMIC DNA]</scope>
</reference>